<gene>
    <name evidence="1" type="ORF">SGQ83_03090</name>
</gene>
<evidence type="ECO:0000313" key="1">
    <source>
        <dbReference type="EMBL" id="MDX6188322.1"/>
    </source>
</evidence>
<evidence type="ECO:0000313" key="2">
    <source>
        <dbReference type="Proteomes" id="UP001273350"/>
    </source>
</evidence>
<proteinExistence type="predicted"/>
<organism evidence="1 2">
    <name type="scientific">Flavobacterium cupriresistens</name>
    <dbReference type="NCBI Taxonomy" id="2893885"/>
    <lineage>
        <taxon>Bacteria</taxon>
        <taxon>Pseudomonadati</taxon>
        <taxon>Bacteroidota</taxon>
        <taxon>Flavobacteriia</taxon>
        <taxon>Flavobacteriales</taxon>
        <taxon>Flavobacteriaceae</taxon>
        <taxon>Flavobacterium</taxon>
    </lineage>
</organism>
<protein>
    <recommendedName>
        <fullName evidence="3">Outer membrane protein beta-barrel domain-containing protein</fullName>
    </recommendedName>
</protein>
<dbReference type="RefSeq" id="WP_230001363.1">
    <property type="nucleotide sequence ID" value="NZ_CP087134.1"/>
</dbReference>
<keyword evidence="2" id="KW-1185">Reference proteome</keyword>
<dbReference type="Proteomes" id="UP001273350">
    <property type="component" value="Unassembled WGS sequence"/>
</dbReference>
<reference evidence="1 2" key="1">
    <citation type="submission" date="2023-11" db="EMBL/GenBank/DDBJ databases">
        <title>Unpublished Manusciprt.</title>
        <authorList>
            <person name="Saticioglu I.B."/>
            <person name="Ay H."/>
            <person name="Ajmi N."/>
            <person name="Altun S."/>
            <person name="Duman M."/>
        </authorList>
    </citation>
    <scope>NUCLEOTIDE SEQUENCE [LARGE SCALE GENOMIC DNA]</scope>
    <source>
        <strain evidence="1 2">Fl-318</strain>
    </source>
</reference>
<evidence type="ECO:0008006" key="3">
    <source>
        <dbReference type="Google" id="ProtNLM"/>
    </source>
</evidence>
<name>A0ABU4R6V9_9FLAO</name>
<sequence length="250" mass="28384">MIKKTLLLFSFLFILLISGQRINAQNQIVKDTLVSKNRLTSKGNMYSGLTFNFSTKDTDVKQGLLVDVSDQSRNQFKMSVDAGYFIKDNFALGALISFENDRHNQTETDQQGTKTAVQYAKDSYGIYGGMKNFIPLDSKRRFYLYNLVLLGTSFKHIIEERTTNDLLKRSYTKDVALELQINPGIMVNVVKGFSIEVGAQIAGFSSTWSKTTLNNEVTEKSHATDADFSINLLRLNIGFYYYFPIKKHSK</sequence>
<accession>A0ABU4R6V9</accession>
<dbReference type="EMBL" id="JAWXVI010000002">
    <property type="protein sequence ID" value="MDX6188322.1"/>
    <property type="molecule type" value="Genomic_DNA"/>
</dbReference>
<comment type="caution">
    <text evidence="1">The sequence shown here is derived from an EMBL/GenBank/DDBJ whole genome shotgun (WGS) entry which is preliminary data.</text>
</comment>